<comment type="caution">
    <text evidence="1">The sequence shown here is derived from an EMBL/GenBank/DDBJ whole genome shotgun (WGS) entry which is preliminary data.</text>
</comment>
<evidence type="ECO:0000313" key="1">
    <source>
        <dbReference type="EMBL" id="CAH1412770.1"/>
    </source>
</evidence>
<reference evidence="1 2" key="1">
    <citation type="submission" date="2022-01" db="EMBL/GenBank/DDBJ databases">
        <authorList>
            <person name="Xiong W."/>
            <person name="Schranz E."/>
        </authorList>
    </citation>
    <scope>NUCLEOTIDE SEQUENCE [LARGE SCALE GENOMIC DNA]</scope>
</reference>
<sequence>MQKLSTKSRCGKSLLNFVTLVAYVEEREEPVDLATLFSRSSQREIYRVKLPGPPNIGEGKPENENHVMSFGLLCGSLSCLQ</sequence>
<dbReference type="EMBL" id="CAKMRJ010000001">
    <property type="protein sequence ID" value="CAH1412770.1"/>
    <property type="molecule type" value="Genomic_DNA"/>
</dbReference>
<gene>
    <name evidence="1" type="ORF">LVIROSA_LOCUS763</name>
</gene>
<dbReference type="Proteomes" id="UP001157418">
    <property type="component" value="Unassembled WGS sequence"/>
</dbReference>
<evidence type="ECO:0000313" key="2">
    <source>
        <dbReference type="Proteomes" id="UP001157418"/>
    </source>
</evidence>
<proteinExistence type="predicted"/>
<organism evidence="1 2">
    <name type="scientific">Lactuca virosa</name>
    <dbReference type="NCBI Taxonomy" id="75947"/>
    <lineage>
        <taxon>Eukaryota</taxon>
        <taxon>Viridiplantae</taxon>
        <taxon>Streptophyta</taxon>
        <taxon>Embryophyta</taxon>
        <taxon>Tracheophyta</taxon>
        <taxon>Spermatophyta</taxon>
        <taxon>Magnoliopsida</taxon>
        <taxon>eudicotyledons</taxon>
        <taxon>Gunneridae</taxon>
        <taxon>Pentapetalae</taxon>
        <taxon>asterids</taxon>
        <taxon>campanulids</taxon>
        <taxon>Asterales</taxon>
        <taxon>Asteraceae</taxon>
        <taxon>Cichorioideae</taxon>
        <taxon>Cichorieae</taxon>
        <taxon>Lactucinae</taxon>
        <taxon>Lactuca</taxon>
    </lineage>
</organism>
<keyword evidence="2" id="KW-1185">Reference proteome</keyword>
<protein>
    <submittedName>
        <fullName evidence="1">Uncharacterized protein</fullName>
    </submittedName>
</protein>
<dbReference type="AlphaFoldDB" id="A0AAU9LT15"/>
<accession>A0AAU9LT15</accession>
<name>A0AAU9LT15_9ASTR</name>